<evidence type="ECO:0000313" key="1">
    <source>
        <dbReference type="EMBL" id="QEE18010.1"/>
    </source>
</evidence>
<accession>A0A5B9DGY6</accession>
<dbReference type="EMBL" id="CP042905">
    <property type="protein sequence ID" value="QEE18010.1"/>
    <property type="molecule type" value="Genomic_DNA"/>
</dbReference>
<organism evidence="1">
    <name type="scientific">Promethearchaeum syntrophicum</name>
    <dbReference type="NCBI Taxonomy" id="2594042"/>
    <lineage>
        <taxon>Archaea</taxon>
        <taxon>Promethearchaeati</taxon>
        <taxon>Promethearchaeota</taxon>
        <taxon>Promethearchaeia</taxon>
        <taxon>Promethearchaeales</taxon>
        <taxon>Promethearchaeaceae</taxon>
        <taxon>Promethearchaeum</taxon>
    </lineage>
</organism>
<proteinExistence type="predicted"/>
<gene>
    <name evidence="1" type="ORF">DSAG12_03848</name>
</gene>
<dbReference type="AlphaFoldDB" id="A0A5B9DGY6"/>
<sequence length="43" mass="4884">MPISRRVVGLVDTKQLLFSLENKTSNRNSTIFHLGSEKIKVII</sequence>
<reference evidence="1" key="1">
    <citation type="journal article" date="2020" name="Nature">
        <title>Isolation of an archaeon at the prokaryote-eukaryote interface.</title>
        <authorList>
            <person name="Imachi H."/>
            <person name="Nobu M.K."/>
            <person name="Nakahara N."/>
            <person name="Morono Y."/>
            <person name="Ogawara M."/>
            <person name="Takaki Y."/>
            <person name="Takano Y."/>
            <person name="Uematsu K."/>
            <person name="Ikuta T."/>
            <person name="Ito M."/>
            <person name="Matsui Y."/>
            <person name="Miyazaki M."/>
            <person name="Murata K."/>
            <person name="Saito Y."/>
            <person name="Sakai S."/>
            <person name="Song C."/>
            <person name="Tasumi E."/>
            <person name="Yamanaka Y."/>
            <person name="Yamaguchi T."/>
            <person name="Kamagata Y."/>
            <person name="Tamaki H."/>
            <person name="Takai K."/>
        </authorList>
    </citation>
    <scope>NUCLEOTIDE SEQUENCE [LARGE SCALE GENOMIC DNA]</scope>
    <source>
        <strain evidence="1">MK-D1</strain>
    </source>
</reference>
<protein>
    <submittedName>
        <fullName evidence="1">Uncharacterized protein</fullName>
    </submittedName>
</protein>
<name>A0A5B9DGY6_9ARCH</name>